<dbReference type="RefSeq" id="WP_187600815.1">
    <property type="nucleotide sequence ID" value="NZ_CP060714.1"/>
</dbReference>
<evidence type="ECO:0000313" key="1">
    <source>
        <dbReference type="EMBL" id="QNN59805.1"/>
    </source>
</evidence>
<protein>
    <submittedName>
        <fullName evidence="1">Uncharacterized protein</fullName>
    </submittedName>
</protein>
<dbReference type="EMBL" id="CP060714">
    <property type="protein sequence ID" value="QNN59805.1"/>
    <property type="molecule type" value="Genomic_DNA"/>
</dbReference>
<keyword evidence="2" id="KW-1185">Reference proteome</keyword>
<organism evidence="1 2">
    <name type="scientific">Diaphorobacter ruginosibacter</name>
    <dbReference type="NCBI Taxonomy" id="1715720"/>
    <lineage>
        <taxon>Bacteria</taxon>
        <taxon>Pseudomonadati</taxon>
        <taxon>Pseudomonadota</taxon>
        <taxon>Betaproteobacteria</taxon>
        <taxon>Burkholderiales</taxon>
        <taxon>Comamonadaceae</taxon>
        <taxon>Diaphorobacter</taxon>
    </lineage>
</organism>
<evidence type="ECO:0000313" key="2">
    <source>
        <dbReference type="Proteomes" id="UP000515811"/>
    </source>
</evidence>
<dbReference type="KEGG" id="drg:H9K76_12205"/>
<sequence length="144" mass="15685">MRSALIELTALAQPFSRAAHWLARHAGNDSVVVTRTDIDLSELKLLVRPRLGKVRRLATSASNSDRMADTPVQASLQLAIHNPSLTTTDSAQQLPSRPALRVVVKPDASGTGRMVISGRMADVCAELDRLARQERLGRHMQPCA</sequence>
<name>A0A7G9RW30_9BURK</name>
<dbReference type="AlphaFoldDB" id="A0A7G9RW30"/>
<dbReference type="Proteomes" id="UP000515811">
    <property type="component" value="Chromosome"/>
</dbReference>
<accession>A0A7G9RW30</accession>
<gene>
    <name evidence="1" type="ORF">H9K76_12205</name>
</gene>
<proteinExistence type="predicted"/>
<reference evidence="1 2" key="1">
    <citation type="submission" date="2020-08" db="EMBL/GenBank/DDBJ databases">
        <title>Genome sequence of Diaphorobacter ruginosibacter DSM 27467T.</title>
        <authorList>
            <person name="Hyun D.-W."/>
            <person name="Bae J.-W."/>
        </authorList>
    </citation>
    <scope>NUCLEOTIDE SEQUENCE [LARGE SCALE GENOMIC DNA]</scope>
    <source>
        <strain evidence="1 2">DSM 27467</strain>
    </source>
</reference>